<feature type="transmembrane region" description="Helical" evidence="1">
    <location>
        <begin position="160"/>
        <end position="179"/>
    </location>
</feature>
<dbReference type="InterPro" id="IPR038765">
    <property type="entry name" value="Papain-like_cys_pep_sf"/>
</dbReference>
<dbReference type="Proteomes" id="UP000198773">
    <property type="component" value="Unassembled WGS sequence"/>
</dbReference>
<keyword evidence="3" id="KW-0645">Protease</keyword>
<dbReference type="EMBL" id="FNRM01000012">
    <property type="protein sequence ID" value="SEA99729.1"/>
    <property type="molecule type" value="Genomic_DNA"/>
</dbReference>
<dbReference type="InterPro" id="IPR052901">
    <property type="entry name" value="Bact_TGase-like"/>
</dbReference>
<dbReference type="GO" id="GO:0008233">
    <property type="term" value="F:peptidase activity"/>
    <property type="evidence" value="ECO:0007669"/>
    <property type="project" value="UniProtKB-KW"/>
</dbReference>
<dbReference type="AlphaFoldDB" id="A0A1H4FQU5"/>
<dbReference type="SMART" id="SM00460">
    <property type="entry name" value="TGc"/>
    <property type="match status" value="1"/>
</dbReference>
<keyword evidence="3" id="KW-0378">Hydrolase</keyword>
<keyword evidence="1" id="KW-0472">Membrane</keyword>
<proteinExistence type="predicted"/>
<keyword evidence="1" id="KW-0812">Transmembrane</keyword>
<dbReference type="SUPFAM" id="SSF54001">
    <property type="entry name" value="Cysteine proteinases"/>
    <property type="match status" value="1"/>
</dbReference>
<feature type="domain" description="Transglutaminase-like" evidence="2">
    <location>
        <begin position="391"/>
        <end position="461"/>
    </location>
</feature>
<dbReference type="PANTHER" id="PTHR42736:SF1">
    <property type="entry name" value="PROTEIN-GLUTAMINE GAMMA-GLUTAMYLTRANSFERASE"/>
    <property type="match status" value="1"/>
</dbReference>
<evidence type="ECO:0000313" key="4">
    <source>
        <dbReference type="Proteomes" id="UP000198773"/>
    </source>
</evidence>
<evidence type="ECO:0000259" key="2">
    <source>
        <dbReference type="SMART" id="SM00460"/>
    </source>
</evidence>
<dbReference type="Gene3D" id="3.10.620.30">
    <property type="match status" value="1"/>
</dbReference>
<keyword evidence="1" id="KW-1133">Transmembrane helix</keyword>
<dbReference type="Pfam" id="PF01841">
    <property type="entry name" value="Transglut_core"/>
    <property type="match status" value="1"/>
</dbReference>
<organism evidence="3 4">
    <name type="scientific">Alkalimonas amylolytica</name>
    <dbReference type="NCBI Taxonomy" id="152573"/>
    <lineage>
        <taxon>Bacteria</taxon>
        <taxon>Pseudomonadati</taxon>
        <taxon>Pseudomonadota</taxon>
        <taxon>Gammaproteobacteria</taxon>
        <taxon>Alkalimonas</taxon>
    </lineage>
</organism>
<evidence type="ECO:0000313" key="3">
    <source>
        <dbReference type="EMBL" id="SEA99729.1"/>
    </source>
</evidence>
<keyword evidence="4" id="KW-1185">Reference proteome</keyword>
<dbReference type="InterPro" id="IPR021878">
    <property type="entry name" value="TgpA_N"/>
</dbReference>
<feature type="transmembrane region" description="Helical" evidence="1">
    <location>
        <begin position="52"/>
        <end position="72"/>
    </location>
</feature>
<dbReference type="GO" id="GO:0006508">
    <property type="term" value="P:proteolysis"/>
    <property type="evidence" value="ECO:0007669"/>
    <property type="project" value="UniProtKB-KW"/>
</dbReference>
<feature type="transmembrane region" description="Helical" evidence="1">
    <location>
        <begin position="538"/>
        <end position="558"/>
    </location>
</feature>
<accession>A0A1H4FQU5</accession>
<feature type="transmembrane region" description="Helical" evidence="1">
    <location>
        <begin position="125"/>
        <end position="144"/>
    </location>
</feature>
<dbReference type="PANTHER" id="PTHR42736">
    <property type="entry name" value="PROTEIN-GLUTAMINE GAMMA-GLUTAMYLTRANSFERASE"/>
    <property type="match status" value="1"/>
</dbReference>
<protein>
    <submittedName>
        <fullName evidence="3">Transglutaminase-like enzyme, putative cysteine protease</fullName>
    </submittedName>
</protein>
<sequence>MLNQQRFFQFAPALQLLLIVLMLPAWQSWSLAILLVLNAMAWLQAYQKIPVLSLRLVNVIAAITVVILLLAIRQLGSMHFLMHILLLSALLRLLALSRQSEARQLIWVQYFILGCSFLFHQSIAMAVLIFSATALNLLLQYLLFAEQLPSRKQLAADSRFLLLLIPLWLGSFLLFPRLAPLWQLPNAQQATTGLANEIEPGTIEQLVQSNATAFRVRFDSELPAQAERYWRAKVFEQFDGRRWSVQQNFHRSSRIPRPSVEPTELVHYQVIAEPSFQRAVFSLGTPVRWGQELEPLAAGLLRTNRPISQRISYQLSSALQPVPLTDDNERRWNMVTGNHNARSQQFANQLLASHPEPHHFAGAVLEHFRQHDFYYTLNPPLLGRHSVDDFLFESRAGFCSHYASAMALLLRQAGIPARVVGGYLGGDWYPEQQYLLVRQRDAHAWVEYLVDDVWHPVDPTAAIAPERVLDGLDSALSPDDVALLSRSLFGEMPLFAQLRLQLLHLDYYWSVWVLGFNQQRQDALWQSLRQFFSNWQQWLLALLVVFALLLVMLAGYTWRRKQPPSLAQQLIKAIPQLNSRPPQSSLGHALSLLAERNANEQLLLKQIAHWYERSVFASDKSAEQRLLHLLQQQKHRLKKLSSIKQGSE</sequence>
<gene>
    <name evidence="3" type="ORF">SAMN04488051_11254</name>
</gene>
<dbReference type="InterPro" id="IPR002931">
    <property type="entry name" value="Transglutaminase-like"/>
</dbReference>
<reference evidence="3 4" key="1">
    <citation type="submission" date="2016-10" db="EMBL/GenBank/DDBJ databases">
        <authorList>
            <person name="de Groot N.N."/>
        </authorList>
    </citation>
    <scope>NUCLEOTIDE SEQUENCE [LARGE SCALE GENOMIC DNA]</scope>
    <source>
        <strain evidence="3 4">CGMCC 1.3430</strain>
    </source>
</reference>
<dbReference type="STRING" id="152573.SAMN04488051_11254"/>
<dbReference type="Pfam" id="PF11992">
    <property type="entry name" value="TgpA_N"/>
    <property type="match status" value="1"/>
</dbReference>
<evidence type="ECO:0000256" key="1">
    <source>
        <dbReference type="SAM" id="Phobius"/>
    </source>
</evidence>
<name>A0A1H4FQU5_ALKAM</name>
<dbReference type="RefSeq" id="WP_171907666.1">
    <property type="nucleotide sequence ID" value="NZ_FNRM01000012.1"/>
</dbReference>